<dbReference type="GO" id="GO:0000976">
    <property type="term" value="F:transcription cis-regulatory region binding"/>
    <property type="evidence" value="ECO:0007669"/>
    <property type="project" value="TreeGrafter"/>
</dbReference>
<accession>H3SPD0</accession>
<dbReference type="SUPFAM" id="SSF46689">
    <property type="entry name" value="Homeodomain-like"/>
    <property type="match status" value="1"/>
</dbReference>
<dbReference type="PROSITE" id="PS50977">
    <property type="entry name" value="HTH_TETR_2"/>
    <property type="match status" value="1"/>
</dbReference>
<feature type="DNA-binding region" description="H-T-H motif" evidence="5">
    <location>
        <begin position="48"/>
        <end position="67"/>
    </location>
</feature>
<keyword evidence="3 5" id="KW-0238">DNA-binding</keyword>
<dbReference type="PRINTS" id="PR00455">
    <property type="entry name" value="HTHTETR"/>
</dbReference>
<dbReference type="PATRIC" id="fig|1131935.3.peg.5628"/>
<name>H3SPD0_9BACL</name>
<dbReference type="GO" id="GO:0045892">
    <property type="term" value="P:negative regulation of DNA-templated transcription"/>
    <property type="evidence" value="ECO:0007669"/>
    <property type="project" value="UniProtKB-ARBA"/>
</dbReference>
<dbReference type="Pfam" id="PF13977">
    <property type="entry name" value="TetR_C_6"/>
    <property type="match status" value="1"/>
</dbReference>
<dbReference type="InterPro" id="IPR036271">
    <property type="entry name" value="Tet_transcr_reg_TetR-rel_C_sf"/>
</dbReference>
<keyword evidence="1" id="KW-0678">Repressor</keyword>
<evidence type="ECO:0000256" key="5">
    <source>
        <dbReference type="PROSITE-ProRule" id="PRU00335"/>
    </source>
</evidence>
<dbReference type="PANTHER" id="PTHR30055">
    <property type="entry name" value="HTH-TYPE TRANSCRIPTIONAL REGULATOR RUTR"/>
    <property type="match status" value="1"/>
</dbReference>
<evidence type="ECO:0000313" key="8">
    <source>
        <dbReference type="EMBL" id="EHQ59079.1"/>
    </source>
</evidence>
<dbReference type="STRING" id="1131935.PDENDC454_27203"/>
<keyword evidence="9" id="KW-1185">Reference proteome</keyword>
<keyword evidence="4" id="KW-0804">Transcription</keyword>
<organism evidence="8 9">
    <name type="scientific">Paenibacillus dendritiformis C454</name>
    <dbReference type="NCBI Taxonomy" id="1131935"/>
    <lineage>
        <taxon>Bacteria</taxon>
        <taxon>Bacillati</taxon>
        <taxon>Bacillota</taxon>
        <taxon>Bacilli</taxon>
        <taxon>Bacillales</taxon>
        <taxon>Paenibacillaceae</taxon>
        <taxon>Paenibacillus</taxon>
    </lineage>
</organism>
<dbReference type="InterPro" id="IPR050109">
    <property type="entry name" value="HTH-type_TetR-like_transc_reg"/>
</dbReference>
<proteinExistence type="predicted"/>
<feature type="region of interest" description="Disordered" evidence="6">
    <location>
        <begin position="1"/>
        <end position="27"/>
    </location>
</feature>
<dbReference type="InterPro" id="IPR009057">
    <property type="entry name" value="Homeodomain-like_sf"/>
</dbReference>
<protein>
    <submittedName>
        <fullName evidence="8">TetR family transcriptional regulator</fullName>
    </submittedName>
</protein>
<evidence type="ECO:0000256" key="3">
    <source>
        <dbReference type="ARBA" id="ARBA00023125"/>
    </source>
</evidence>
<dbReference type="Gene3D" id="1.10.10.60">
    <property type="entry name" value="Homeodomain-like"/>
    <property type="match status" value="1"/>
</dbReference>
<dbReference type="PANTHER" id="PTHR30055:SF234">
    <property type="entry name" value="HTH-TYPE TRANSCRIPTIONAL REGULATOR BETI"/>
    <property type="match status" value="1"/>
</dbReference>
<evidence type="ECO:0000313" key="9">
    <source>
        <dbReference type="Proteomes" id="UP000003900"/>
    </source>
</evidence>
<dbReference type="GO" id="GO:0003700">
    <property type="term" value="F:DNA-binding transcription factor activity"/>
    <property type="evidence" value="ECO:0007669"/>
    <property type="project" value="TreeGrafter"/>
</dbReference>
<dbReference type="Pfam" id="PF00440">
    <property type="entry name" value="TetR_N"/>
    <property type="match status" value="1"/>
</dbReference>
<dbReference type="FunFam" id="1.10.10.60:FF:000141">
    <property type="entry name" value="TetR family transcriptional regulator"/>
    <property type="match status" value="1"/>
</dbReference>
<dbReference type="InterPro" id="IPR039538">
    <property type="entry name" value="BetI_C"/>
</dbReference>
<evidence type="ECO:0000256" key="2">
    <source>
        <dbReference type="ARBA" id="ARBA00023015"/>
    </source>
</evidence>
<evidence type="ECO:0000259" key="7">
    <source>
        <dbReference type="PROSITE" id="PS50977"/>
    </source>
</evidence>
<comment type="caution">
    <text evidence="8">The sequence shown here is derived from an EMBL/GenBank/DDBJ whole genome shotgun (WGS) entry which is preliminary data.</text>
</comment>
<dbReference type="Proteomes" id="UP000003900">
    <property type="component" value="Unassembled WGS sequence"/>
</dbReference>
<feature type="compositionally biased region" description="Basic and acidic residues" evidence="6">
    <location>
        <begin position="15"/>
        <end position="27"/>
    </location>
</feature>
<dbReference type="Gene3D" id="1.10.357.10">
    <property type="entry name" value="Tetracycline Repressor, domain 2"/>
    <property type="match status" value="1"/>
</dbReference>
<keyword evidence="2" id="KW-0805">Transcription regulation</keyword>
<reference evidence="8 9" key="1">
    <citation type="journal article" date="2012" name="J. Bacteriol.">
        <title>Genome Sequence of the Pattern-Forming Social Bacterium Paenibacillus dendritiformis C454 Chiral Morphotype.</title>
        <authorList>
            <person name="Sirota-Madi A."/>
            <person name="Olender T."/>
            <person name="Helman Y."/>
            <person name="Brainis I."/>
            <person name="Finkelshtein A."/>
            <person name="Roth D."/>
            <person name="Hagai E."/>
            <person name="Leshkowitz D."/>
            <person name="Brodsky L."/>
            <person name="Galatenko V."/>
            <person name="Nikolaev V."/>
            <person name="Gutnick D.L."/>
            <person name="Lancet D."/>
            <person name="Ben-Jacob E."/>
        </authorList>
    </citation>
    <scope>NUCLEOTIDE SEQUENCE [LARGE SCALE GENOMIC DNA]</scope>
    <source>
        <strain evidence="8 9">C454</strain>
    </source>
</reference>
<evidence type="ECO:0000256" key="1">
    <source>
        <dbReference type="ARBA" id="ARBA00022491"/>
    </source>
</evidence>
<evidence type="ECO:0000256" key="4">
    <source>
        <dbReference type="ARBA" id="ARBA00023163"/>
    </source>
</evidence>
<gene>
    <name evidence="8" type="ORF">PDENDC454_27203</name>
</gene>
<dbReference type="InterPro" id="IPR001647">
    <property type="entry name" value="HTH_TetR"/>
</dbReference>
<evidence type="ECO:0000256" key="6">
    <source>
        <dbReference type="SAM" id="MobiDB-lite"/>
    </source>
</evidence>
<sequence>MGDKRNMVELLTEDAGTRDAERTKPETRQRILDSARHIFAEHGYAAANLDSIAAEAGLTKGAVYWHFSSKQDLFFDLLQSELERMQALLPREARQLTDMTSDPADAAARMLRSRFPAQGSDTGSAYLFFEFLTVSRDPEVKKQLQTAYARIWELAEAQITQLQESGIIGSDVQPEKLAIMIQSLIHGMMVSWIIDPKRIDFDRIVPGIARILWYGIGRSDPGQGGAQA</sequence>
<dbReference type="SUPFAM" id="SSF48498">
    <property type="entry name" value="Tetracyclin repressor-like, C-terminal domain"/>
    <property type="match status" value="1"/>
</dbReference>
<dbReference type="EMBL" id="AHKH01000180">
    <property type="protein sequence ID" value="EHQ59079.1"/>
    <property type="molecule type" value="Genomic_DNA"/>
</dbReference>
<dbReference type="AlphaFoldDB" id="H3SPD0"/>
<feature type="domain" description="HTH tetR-type" evidence="7">
    <location>
        <begin position="25"/>
        <end position="85"/>
    </location>
</feature>